<reference evidence="1" key="1">
    <citation type="submission" date="2022-06" db="EMBL/GenBank/DDBJ databases">
        <title>Aeoliella straminimaris, a novel planctomycete from sediments.</title>
        <authorList>
            <person name="Vitorino I.R."/>
            <person name="Lage O.M."/>
        </authorList>
    </citation>
    <scope>NUCLEOTIDE SEQUENCE</scope>
    <source>
        <strain evidence="1">ICT_H6.2</strain>
    </source>
</reference>
<dbReference type="EMBL" id="JAMXLR010000033">
    <property type="protein sequence ID" value="MCO6044101.1"/>
    <property type="molecule type" value="Genomic_DNA"/>
</dbReference>
<evidence type="ECO:0000313" key="2">
    <source>
        <dbReference type="Proteomes" id="UP001155241"/>
    </source>
</evidence>
<accession>A0A9X2FGV6</accession>
<name>A0A9X2FGV6_9BACT</name>
<dbReference type="Proteomes" id="UP001155241">
    <property type="component" value="Unassembled WGS sequence"/>
</dbReference>
<proteinExistence type="predicted"/>
<comment type="caution">
    <text evidence="1">The sequence shown here is derived from an EMBL/GenBank/DDBJ whole genome shotgun (WGS) entry which is preliminary data.</text>
</comment>
<evidence type="ECO:0000313" key="1">
    <source>
        <dbReference type="EMBL" id="MCO6044101.1"/>
    </source>
</evidence>
<gene>
    <name evidence="1" type="ORF">NG895_09285</name>
</gene>
<dbReference type="AlphaFoldDB" id="A0A9X2FGV6"/>
<keyword evidence="2" id="KW-1185">Reference proteome</keyword>
<organism evidence="1 2">
    <name type="scientific">Aeoliella straminimaris</name>
    <dbReference type="NCBI Taxonomy" id="2954799"/>
    <lineage>
        <taxon>Bacteria</taxon>
        <taxon>Pseudomonadati</taxon>
        <taxon>Planctomycetota</taxon>
        <taxon>Planctomycetia</taxon>
        <taxon>Pirellulales</taxon>
        <taxon>Lacipirellulaceae</taxon>
        <taxon>Aeoliella</taxon>
    </lineage>
</organism>
<protein>
    <submittedName>
        <fullName evidence="1">Uncharacterized protein</fullName>
    </submittedName>
</protein>
<sequence length="117" mass="12632">MSFVPYIQFDMSGRMVDRISKTTLTVTKVSSARNDGVNGARFATYGLLDMVDSTLQYWDELADFDPNDGVDRSRVLSLDPEGGTADVVETFAAAPGAASGETTIAITRQALVDFLND</sequence>
<dbReference type="RefSeq" id="WP_252852207.1">
    <property type="nucleotide sequence ID" value="NZ_JAMXLR010000033.1"/>
</dbReference>